<comment type="pathway">
    <text evidence="1">Siderophore biosynthesis.</text>
</comment>
<sequence>MADDQLPVTRLPRLDSLAVSNSEASVESACKAVSRPLNQSPRPARHNGEPFTSLDHHRRLLHSFAAFLQAFTGDDDVSFDFALVPNRNHHPTPSYSGVAALQSDGPLDLVPGMAASDSDFGIVVAESIDTAPSWDSQMNDKPFVVVIVDGASCTVRWAADRIPHRLADPIVSALLSHLSPAGSVAEAQALSVLNHPPIAEPPDFESLLGLRMSVAERQAYLLHSAFSARAKDHPDRPAIDFLGRTGRVIYSYKQVDDLSSALARRLRSPLNARGCRDRRHIAALLYPCPELYVAWLGVLKAGCTFCPIPVETPSELLSDLTDELEARVIMSLGRGPSSLEAVVAGSPALEYIDLEAFLQQSHAACPQEEQDPVKSSPGDVAYIMYTSGSTGKPKGVQVTHIGAACVVAANVEAAPAAFRHDGDGTRWFQFTAPTFDASVAEIFMTLSVGGTLCACDRALVLTDPEAAITALGADSIMTTPSMATLLTPEKVPSLRHLWSIGEALNARVIENFAAPGDPPSWDAPRNLVNTYGPTEATINCTVDQVSRKQRGSVIGPVVSTCSVVILDPSGRSEKPVPVGFSGELAIGGPQVSAGYLKRPEQNAQSFVDVPPFGRLYRTGDRARIVEGMDGALTIDFLGRISSGQIKITGKRVELGEIEAAITCPSVAEVAVEYVSASSGETGNKASSSGNANQLIAVVVPRNSSDPETLFADCQSSAAQKLQPFMRPSKIYMVSELPRTVSDKLDRKALQRMCLSPAESGLTPLGPDGPDVAPPETEAVEAAPAEMAKMLERVASAVSRTVPVAADDVTPSTTLLALGLDSLHVVQLLQRARDQGLPNIKFADVLSCRSVLDLVRKFHLVELRPSECADSEDDRRCESMLHEFQRQHHANCILRLPFDDGQVDSILPATTSQAIALASFVLSSQSTPASEAAASALSKAYIHHSVLEVASDFDTDRLIEAWCSVLSRYDMMRTVFVQVDDELTPFAQCILSKDIPEAQIKTRRYLANGDHDCFDRVVQRAQREAEDAITLEKPPRSLAVVLSPNRNAIVFSMLHSIFDGASLRMLLTDVEREYFGEPVLARDGVLAAVKKHFSEDREGAASFWKCHLQDSTPSPFPCIRATVPGKDEARCGVSGFVSELTMKALKEKAARLQSSPLSVLQAAWAMILFAYTGERDVIFGNVVSDRFTEEMENCAAPTLAVHPLRVVLDPEVKPTNGEMAVARTEGNSQAFRYLHAPISSASFDTTFAFQHFAGSSGEDILYLNVSTPAMDNDQAVMIEVYETRSGKLEFVATYKTCLVDNAAAQVMLADLASITRCILDNPQEPFLGSLYLPADQLAKTTAPCQTATEPGALLLQHHFEKWVREKPDASALAFYQGVDDGDSPLELTYKQLDQKAMQVAELLRLRLCNTTKPHIVPICMEKCPELYVAILGVLKAGAAWCPIDPHYPPARQQYLMERATAGIVLVAGETVQQNAPALPPGVGAIEVHITEESTDHVPDVRPQDISQTDLAYVIFTSGTTGVPKGVPITHEAASSSITSFVDEIARGFAGGPVRYLQFANFTFDVFVRDLFAAWKLGGMLVSATREILLGSFAALANKAAATHASMTPTFASTLRVGDFETLQVTTMGGETLPQALADEWKDGVSLFNIYGPAETAINVTARRVTKNSRSCNIGGPLPTVDAWVTRDNRPLLSGALGELIIAGRQLSPGYWTDETDETDEARFVWNPVLQRRVYRTGDMVRRLSDGSFDFVGRNDNLVKIRGMRVELSEIASVCSAGHAEVVHAEVLLASLPESTERSVVCFLDSGDSRSGVDGKPRILRDEAAMRVSRAAALHAASQLPQYMVPDVFVVMSLFPRTRSAKVDRRHLLDTLSANWVDLVSADAAVNGDASATDSQWNEEHGKVIDAIAKFAKIRGRNLAPATTLAELGLDSIAAIKLSFRLKAEGHDVSAVQILACRSIGEIVSLTTRAKGIVGNKWREAADQFDQYWRPLAAQVLADRAGKFKLAPTTPMQDGVLVESLREPLSYWGTFSWTLSPSVDLGRLHEAWGRVVELHEILRAGFLSPASFDISAPKAAVRKSSSIFIEAIFDEAPVPWAEMSPETGDLQAAVRRLNDDVATKSHSAGFAAPPWQVTALTMGEQRVMVLTLHHSLYDGDMIRYLMSDLNSAYNDLDHQTERCQVQEAVGRLNVHQNSMCSLHFWTEQLKGFDDDETEADMEPAKAQSKGPMVHRTTEMRASLSKSQLSQAAADFGVSSFNSLIRVAYGSMLAELSETDRALFAEIRSERVLQGRLTDAMAPLVSVYPVPFTMSGTPAQMVQAQADLASRSIEYGPMHARQVRRIIHRRADETLYPAVFVFHPFSPDEVSTTLWREAGDLVQLSVDHAFALNVFETLDDGVRISLAIDETIMTCPAQDTYMRELDALLANMVLHPGAPSLLHLTKYFPPALVSMSEHVVPEEYRSPNQTMYHIELLAEQHPDWKAVEIVTEFGPSEISTVSWTFEQLNRAANRVAHFIRHHSLRGRTIGMSLDRDLTSFAVILGILKSGNVYVPVEMSLPSERQNFILQDSGAAMFFTSNAEFELRPPHEHLRLVTVGTPELDAYFLYTSGSTGTPKGVRVSRSNLSYFLDALSESICTESPATRRLGGSGKYLCLASRAFDVHIGEMFLAWRHGMCAVTGERLSLLDNLSRTLRELRVTHASFVPSLLDQTGLAPSDAPDLVYLSVGGEKMTPQTQQVWASSERVSLINVYGPTEATICCCSARLRPDSDIRNIGKPVGDTCAHVLVLGTDMHVKKGMPGELAISGRLVASGYHNRPDATGFCAFDGQPTYRTGDIVRMEPDGSILFLGRKDDQVKVRGQRLELGEVSQAVRAASTQPVDVATLLLRHTEMPRQSLVSFVAASGQAARRDAVFLRERFADVDGVLKRACQASLPAYMVPDFLVPVSVLPLTETAAKTDNKLLANIFRTIPLGHLFVNSGMKPNGVAAPARELDARERQIVAVIASVIPQQSQETVTPDTSVFRLGVDSITAVSISFKLRRLGFGASVAQLLRNQSIEQLVASISTAEVSAQDREMAVNAAEEHLAALEDAVREELVALSSPVAQRVESIWPCLPLQEILVAHSLGQGPGGDAQYVGHIIFELNAGTQVDGVRRAWEAVVSAVAILRTCFHCRERDIVQVVLRAEDCRVSCNTISGKPSELGESLYALRQDVSVEMIANLHHVPPTRLTLASADGPPESQQPSLLMLSMHHGLYDMNSLALILADFETAYAQGSLSERPSIAPLMRHAAMQSRRDEQARQYWEAMLADRSQAHRTQPWASESTETSQAGRVFKAKLGAMESLCVKSNLTLAGLIQGLFAYVLAQAAADKDVTFGVVLSGRSIDVEGIDEIRAPCIATIPQRLCLQHGTNSIADVVSKMQKQLFHSMEHQYTSLRSISSWLGVSGPLFSSIFSFIRAPASTNDADSQEKALKYVKGHMSLDYALVVECEANPGEDSVTLQAQSSLSGSFEDLSGMLEKIELLASALLQGQRLTTSVDKSSTGTEAGTCQPLDEDDAWSPLEGTIRDTIAGYCGMSGEQIKKSTPFIRFGIDSITTIRFAKLLRERGVQVSGADVVRNPSIKDLARHVKSSESATTNGQQQEPKTSQGPEWSPDILKGIVSPSVLRGIECVYPLTPLQAGMVTATLTLNPKLYSYHHALSLPLDTDLLKLKAAWYSLLRHHDILRTSFFAPLEKLTLWAGAVHKDPIPRWKEVQTDKVEECLQAVVAEAEFRDISSFSDPPVAATIIQSPSELILVASLHHSTYDVVSINFIFRDLWSLYSGSAPPLRRPFHDAALAIWSKSRQSMDFWTSHLAGYQSVRIPLTDEEEARRTLNTAALRIVDDVAAVEDWCIGARVTVQSLVFLALGKAVCSLVGARDVVLGQVLAARVAIDEADEVAGPMLNTLPFRLSLPDATASNLGSLQGLQEFYNRSLDHQHGSLMHVQRVWRGDSALEEDLFDTLFVFQKQGEAAWSDETPWRPYQLPDSEQAQPLSQYCLNVEAEQRADGSLVVTASSKMAKKKVEELLDLVAQCLKDVMASPDRLAVAFPESLADLPLSRRATAREQAQDTLQQEAIDGFFTRLVAIMCSVTGSPLTGITTQTSIYSIGIDSIMAIRVASVCRKEGIPLSTADIIRHTKIGRLCEAALAKSGNASEPSSSDTDGALPVVEDAEVAQALSRLGKNRDVVEEVLPVLPGQEYFLCLWLRSGKTKYESTWVFRAQQRLDARRLQRAWSVLRRRFSTLRSCFVAVGRDRALQVALRADAADARSALVSVESVDEGSTLEETVRERVRRAYRDPSSLYQPPARIGVIQGAEVEGDAIIVTLHHATYDGWSMGLLIAELSQLYEHPEGVLKPRPSYSRFVRETCASAQSAGAEAFWREALGSCEPTLVGRVPRPDDAPPPLDQEAGVASPPPERHSVILDCPGISVGALEAAARKTGVTPQTIIVAAFAHTLCVTTGSRAAVFGYFTAGRSAALEDMEALAGPTVNMLPLAVPAHLAAAADSSAPVAAQRLGSLQEALGARTGHEQSRLRDVLRWAGRDSCSALFNAHLNILWNDEVRLAPPAARHALLRPWTLGAQSDFVSREPVLAPSAVDALDVAFLPARELHVDIGPAPGSAEGRLSIGAGCDAAAQGADELLLFLRLFRHHVSGLLGCLSS</sequence>
<feature type="coiled-coil region" evidence="6">
    <location>
        <begin position="3065"/>
        <end position="3092"/>
    </location>
</feature>
<evidence type="ECO:0000256" key="3">
    <source>
        <dbReference type="ARBA" id="ARBA00022553"/>
    </source>
</evidence>
<dbReference type="GO" id="GO:0031177">
    <property type="term" value="F:phosphopantetheine binding"/>
    <property type="evidence" value="ECO:0007669"/>
    <property type="project" value="InterPro"/>
</dbReference>
<dbReference type="CDD" id="cd05918">
    <property type="entry name" value="A_NRPS_SidN3_like"/>
    <property type="match status" value="1"/>
</dbReference>
<dbReference type="InterPro" id="IPR006162">
    <property type="entry name" value="Ppantetheine_attach_site"/>
</dbReference>
<dbReference type="SUPFAM" id="SSF47336">
    <property type="entry name" value="ACP-like"/>
    <property type="match status" value="5"/>
</dbReference>
<feature type="compositionally biased region" description="Polar residues" evidence="7">
    <location>
        <begin position="3623"/>
        <end position="3641"/>
    </location>
</feature>
<keyword evidence="3" id="KW-0597">Phosphoprotein</keyword>
<dbReference type="GO" id="GO:0016874">
    <property type="term" value="F:ligase activity"/>
    <property type="evidence" value="ECO:0007669"/>
    <property type="project" value="UniProtKB-KW"/>
</dbReference>
<evidence type="ECO:0000313" key="10">
    <source>
        <dbReference type="Proteomes" id="UP000557566"/>
    </source>
</evidence>
<evidence type="ECO:0000256" key="7">
    <source>
        <dbReference type="SAM" id="MobiDB-lite"/>
    </source>
</evidence>
<dbReference type="Proteomes" id="UP000557566">
    <property type="component" value="Unassembled WGS sequence"/>
</dbReference>
<dbReference type="Gene3D" id="3.40.50.12780">
    <property type="entry name" value="N-terminal domain of ligase-like"/>
    <property type="match status" value="3"/>
</dbReference>
<dbReference type="InterPro" id="IPR009081">
    <property type="entry name" value="PP-bd_ACP"/>
</dbReference>
<dbReference type="InterPro" id="IPR025110">
    <property type="entry name" value="AMP-bd_C"/>
</dbReference>
<dbReference type="SMART" id="SM00823">
    <property type="entry name" value="PKS_PP"/>
    <property type="match status" value="5"/>
</dbReference>
<dbReference type="InterPro" id="IPR036736">
    <property type="entry name" value="ACP-like_sf"/>
</dbReference>
<dbReference type="InterPro" id="IPR000873">
    <property type="entry name" value="AMP-dep_synth/lig_dom"/>
</dbReference>
<dbReference type="Pfam" id="PF00668">
    <property type="entry name" value="Condensation"/>
    <property type="match status" value="5"/>
</dbReference>
<dbReference type="PROSITE" id="PS00012">
    <property type="entry name" value="PHOSPHOPANTETHEINE"/>
    <property type="match status" value="2"/>
</dbReference>
<dbReference type="Pfam" id="PF00550">
    <property type="entry name" value="PP-binding"/>
    <property type="match status" value="5"/>
</dbReference>
<evidence type="ECO:0000256" key="1">
    <source>
        <dbReference type="ARBA" id="ARBA00004924"/>
    </source>
</evidence>
<dbReference type="InterPro" id="IPR045851">
    <property type="entry name" value="AMP-bd_C_sf"/>
</dbReference>
<protein>
    <recommendedName>
        <fullName evidence="8">Carrier domain-containing protein</fullName>
    </recommendedName>
</protein>
<evidence type="ECO:0000256" key="6">
    <source>
        <dbReference type="SAM" id="Coils"/>
    </source>
</evidence>
<dbReference type="GO" id="GO:0043041">
    <property type="term" value="P:amino acid activation for nonribosomal peptide biosynthetic process"/>
    <property type="evidence" value="ECO:0007669"/>
    <property type="project" value="TreeGrafter"/>
</dbReference>
<feature type="region of interest" description="Disordered" evidence="7">
    <location>
        <begin position="3530"/>
        <end position="3550"/>
    </location>
</feature>
<evidence type="ECO:0000256" key="2">
    <source>
        <dbReference type="ARBA" id="ARBA00022450"/>
    </source>
</evidence>
<feature type="compositionally biased region" description="Polar residues" evidence="7">
    <location>
        <begin position="3530"/>
        <end position="3539"/>
    </location>
</feature>
<keyword evidence="4" id="KW-0436">Ligase</keyword>
<dbReference type="InterPro" id="IPR001242">
    <property type="entry name" value="Condensation_dom"/>
</dbReference>
<dbReference type="NCBIfam" id="NF003417">
    <property type="entry name" value="PRK04813.1"/>
    <property type="match status" value="3"/>
</dbReference>
<evidence type="ECO:0000259" key="8">
    <source>
        <dbReference type="PROSITE" id="PS50075"/>
    </source>
</evidence>
<dbReference type="InterPro" id="IPR020845">
    <property type="entry name" value="AMP-binding_CS"/>
</dbReference>
<gene>
    <name evidence="9" type="ORF">G6O67_005439</name>
</gene>
<reference evidence="9 10" key="1">
    <citation type="journal article" date="2020" name="Genome Biol. Evol.">
        <title>A new high-quality draft genome assembly of the Chinese cordyceps Ophiocordyceps sinensis.</title>
        <authorList>
            <person name="Shu R."/>
            <person name="Zhang J."/>
            <person name="Meng Q."/>
            <person name="Zhang H."/>
            <person name="Zhou G."/>
            <person name="Li M."/>
            <person name="Wu P."/>
            <person name="Zhao Y."/>
            <person name="Chen C."/>
            <person name="Qin Q."/>
        </authorList>
    </citation>
    <scope>NUCLEOTIDE SEQUENCE [LARGE SCALE GENOMIC DNA]</scope>
    <source>
        <strain evidence="9 10">IOZ07</strain>
    </source>
</reference>
<proteinExistence type="inferred from homology"/>
<keyword evidence="10" id="KW-1185">Reference proteome</keyword>
<dbReference type="Gene3D" id="1.10.1200.10">
    <property type="entry name" value="ACP-like"/>
    <property type="match status" value="4"/>
</dbReference>
<dbReference type="InterPro" id="IPR010071">
    <property type="entry name" value="AA_adenyl_dom"/>
</dbReference>
<dbReference type="PANTHER" id="PTHR45527">
    <property type="entry name" value="NONRIBOSOMAL PEPTIDE SYNTHETASE"/>
    <property type="match status" value="1"/>
</dbReference>
<organism evidence="9 10">
    <name type="scientific">Ophiocordyceps sinensis</name>
    <dbReference type="NCBI Taxonomy" id="72228"/>
    <lineage>
        <taxon>Eukaryota</taxon>
        <taxon>Fungi</taxon>
        <taxon>Dikarya</taxon>
        <taxon>Ascomycota</taxon>
        <taxon>Pezizomycotina</taxon>
        <taxon>Sordariomycetes</taxon>
        <taxon>Hypocreomycetidae</taxon>
        <taxon>Hypocreales</taxon>
        <taxon>Ophiocordycipitaceae</taxon>
        <taxon>Ophiocordyceps</taxon>
    </lineage>
</organism>
<feature type="region of interest" description="Disordered" evidence="7">
    <location>
        <begin position="4425"/>
        <end position="4447"/>
    </location>
</feature>
<feature type="domain" description="Carrier" evidence="8">
    <location>
        <begin position="3551"/>
        <end position="3624"/>
    </location>
</feature>
<dbReference type="InterPro" id="IPR023213">
    <property type="entry name" value="CAT-like_dom_sf"/>
</dbReference>
<keyword evidence="6" id="KW-0175">Coiled coil</keyword>
<evidence type="ECO:0000313" key="9">
    <source>
        <dbReference type="EMBL" id="KAF4509142.1"/>
    </source>
</evidence>
<feature type="domain" description="Carrier" evidence="8">
    <location>
        <begin position="4105"/>
        <end position="4181"/>
    </location>
</feature>
<dbReference type="FunFam" id="3.30.300.30:FF:000033">
    <property type="entry name" value="Nonribosomal siderophore peptide synthase SidC"/>
    <property type="match status" value="1"/>
</dbReference>
<feature type="domain" description="Carrier" evidence="8">
    <location>
        <begin position="1896"/>
        <end position="1969"/>
    </location>
</feature>
<evidence type="ECO:0000256" key="4">
    <source>
        <dbReference type="ARBA" id="ARBA00022598"/>
    </source>
</evidence>
<dbReference type="GO" id="GO:0010106">
    <property type="term" value="P:cellular response to iron ion starvation"/>
    <property type="evidence" value="ECO:0007669"/>
    <property type="project" value="UniProtKB-ARBA"/>
</dbReference>
<dbReference type="GO" id="GO:0031169">
    <property type="term" value="P:ferrichrome biosynthetic process"/>
    <property type="evidence" value="ECO:0007669"/>
    <property type="project" value="UniProtKB-ARBA"/>
</dbReference>
<dbReference type="FunFam" id="3.40.50.12780:FF:000024">
    <property type="entry name" value="Nonribosomal siderophore peptide synthase SidC"/>
    <property type="match status" value="2"/>
</dbReference>
<dbReference type="Gene3D" id="3.30.559.30">
    <property type="entry name" value="Nonribosomal peptide synthetase, condensation domain"/>
    <property type="match status" value="5"/>
</dbReference>
<feature type="domain" description="Carrier" evidence="8">
    <location>
        <begin position="2985"/>
        <end position="3062"/>
    </location>
</feature>
<accession>A0A8H4PRK7</accession>
<dbReference type="GO" id="GO:0005737">
    <property type="term" value="C:cytoplasm"/>
    <property type="evidence" value="ECO:0007669"/>
    <property type="project" value="TreeGrafter"/>
</dbReference>
<dbReference type="FunFam" id="3.30.300.30:FF:000015">
    <property type="entry name" value="Nonribosomal peptide synthase SidD"/>
    <property type="match status" value="1"/>
</dbReference>
<feature type="domain" description="Carrier" evidence="8">
    <location>
        <begin position="787"/>
        <end position="861"/>
    </location>
</feature>
<comment type="similarity">
    <text evidence="5">Belongs to the NRP synthetase family.</text>
</comment>
<dbReference type="Pfam" id="PF13193">
    <property type="entry name" value="AMP-binding_C"/>
    <property type="match status" value="1"/>
</dbReference>
<comment type="caution">
    <text evidence="9">The sequence shown here is derived from an EMBL/GenBank/DDBJ whole genome shotgun (WGS) entry which is preliminary data.</text>
</comment>
<dbReference type="NCBIfam" id="TIGR01733">
    <property type="entry name" value="AA-adenyl-dom"/>
    <property type="match status" value="1"/>
</dbReference>
<keyword evidence="2" id="KW-0596">Phosphopantetheine</keyword>
<dbReference type="InterPro" id="IPR042099">
    <property type="entry name" value="ANL_N_sf"/>
</dbReference>
<dbReference type="SUPFAM" id="SSF52777">
    <property type="entry name" value="CoA-dependent acyltransferases"/>
    <property type="match status" value="10"/>
</dbReference>
<dbReference type="OrthoDB" id="416786at2759"/>
<dbReference type="SUPFAM" id="SSF56801">
    <property type="entry name" value="Acetyl-CoA synthetase-like"/>
    <property type="match status" value="3"/>
</dbReference>
<dbReference type="Gene3D" id="3.30.559.10">
    <property type="entry name" value="Chloramphenicol acetyltransferase-like domain"/>
    <property type="match status" value="5"/>
</dbReference>
<dbReference type="Gene3D" id="3.30.300.30">
    <property type="match status" value="3"/>
</dbReference>
<dbReference type="InterPro" id="IPR020806">
    <property type="entry name" value="PKS_PP-bd"/>
</dbReference>
<dbReference type="PROSITE" id="PS00455">
    <property type="entry name" value="AMP_BINDING"/>
    <property type="match status" value="3"/>
</dbReference>
<dbReference type="PANTHER" id="PTHR45527:SF2">
    <property type="entry name" value="FERRICROCIN SYNTHETASE (NONRIBOSOMAL PEPTIDE SIDEROPHORE SYNTHASE ) (EUROFUNG)"/>
    <property type="match status" value="1"/>
</dbReference>
<feature type="region of interest" description="Disordered" evidence="7">
    <location>
        <begin position="3618"/>
        <end position="3646"/>
    </location>
</feature>
<name>A0A8H4PRK7_9HYPO</name>
<evidence type="ECO:0000256" key="5">
    <source>
        <dbReference type="ARBA" id="ARBA00029454"/>
    </source>
</evidence>
<dbReference type="Pfam" id="PF00501">
    <property type="entry name" value="AMP-binding"/>
    <property type="match status" value="3"/>
</dbReference>
<dbReference type="EMBL" id="JAAVMX010000005">
    <property type="protein sequence ID" value="KAF4509142.1"/>
    <property type="molecule type" value="Genomic_DNA"/>
</dbReference>
<dbReference type="PROSITE" id="PS50075">
    <property type="entry name" value="CARRIER"/>
    <property type="match status" value="5"/>
</dbReference>